<organism evidence="1 2">
    <name type="scientific">Armillaria borealis</name>
    <dbReference type="NCBI Taxonomy" id="47425"/>
    <lineage>
        <taxon>Eukaryota</taxon>
        <taxon>Fungi</taxon>
        <taxon>Dikarya</taxon>
        <taxon>Basidiomycota</taxon>
        <taxon>Agaricomycotina</taxon>
        <taxon>Agaricomycetes</taxon>
        <taxon>Agaricomycetidae</taxon>
        <taxon>Agaricales</taxon>
        <taxon>Marasmiineae</taxon>
        <taxon>Physalacriaceae</taxon>
        <taxon>Armillaria</taxon>
    </lineage>
</organism>
<protein>
    <recommendedName>
        <fullName evidence="3">Protein kinase domain-containing protein</fullName>
    </recommendedName>
</protein>
<dbReference type="CDD" id="cd21037">
    <property type="entry name" value="MLKL_NTD"/>
    <property type="match status" value="1"/>
</dbReference>
<dbReference type="AlphaFoldDB" id="A0AA39J5Z2"/>
<evidence type="ECO:0000313" key="2">
    <source>
        <dbReference type="Proteomes" id="UP001175226"/>
    </source>
</evidence>
<dbReference type="InterPro" id="IPR059179">
    <property type="entry name" value="MLKL-like_MCAfunc"/>
</dbReference>
<reference evidence="1" key="1">
    <citation type="submission" date="2023-06" db="EMBL/GenBank/DDBJ databases">
        <authorList>
            <consortium name="Lawrence Berkeley National Laboratory"/>
            <person name="Ahrendt S."/>
            <person name="Sahu N."/>
            <person name="Indic B."/>
            <person name="Wong-Bajracharya J."/>
            <person name="Merenyi Z."/>
            <person name="Ke H.-M."/>
            <person name="Monk M."/>
            <person name="Kocsube S."/>
            <person name="Drula E."/>
            <person name="Lipzen A."/>
            <person name="Balint B."/>
            <person name="Henrissat B."/>
            <person name="Andreopoulos B."/>
            <person name="Martin F.M."/>
            <person name="Harder C.B."/>
            <person name="Rigling D."/>
            <person name="Ford K.L."/>
            <person name="Foster G.D."/>
            <person name="Pangilinan J."/>
            <person name="Papanicolaou A."/>
            <person name="Barry K."/>
            <person name="LaButti K."/>
            <person name="Viragh M."/>
            <person name="Koriabine M."/>
            <person name="Yan M."/>
            <person name="Riley R."/>
            <person name="Champramary S."/>
            <person name="Plett K.L."/>
            <person name="Tsai I.J."/>
            <person name="Slot J."/>
            <person name="Sipos G."/>
            <person name="Plett J."/>
            <person name="Nagy L.G."/>
            <person name="Grigoriev I.V."/>
        </authorList>
    </citation>
    <scope>NUCLEOTIDE SEQUENCE</scope>
    <source>
        <strain evidence="1">FPL87.14</strain>
    </source>
</reference>
<dbReference type="Proteomes" id="UP001175226">
    <property type="component" value="Unassembled WGS sequence"/>
</dbReference>
<evidence type="ECO:0000313" key="1">
    <source>
        <dbReference type="EMBL" id="KAK0435414.1"/>
    </source>
</evidence>
<name>A0AA39J5Z2_9AGAR</name>
<evidence type="ECO:0008006" key="3">
    <source>
        <dbReference type="Google" id="ProtNLM"/>
    </source>
</evidence>
<gene>
    <name evidence="1" type="ORF">EV421DRAFT_1237502</name>
</gene>
<accession>A0AA39J5Z2</accession>
<dbReference type="EMBL" id="JAUEPT010000063">
    <property type="protein sequence ID" value="KAK0435414.1"/>
    <property type="molecule type" value="Genomic_DNA"/>
</dbReference>
<keyword evidence="2" id="KW-1185">Reference proteome</keyword>
<sequence>MCSNNSGGDRAGKNDEDLRTLADNIGTTMDIVKETIEAHGISSATHFQAVCADFQTYLENLLSDMSKTQRNLEGKRFKRFLKALKARKVADSINDYKQRMNNIKSDYSLRVITDSRLEMPEMRDDLSTRITEAAETSRLRVTSTVESRSDHIVGEIHSLQEVQREVKEHTTQIWAKLQDKKGYYKGMVQDLAFGDIELIERIPPACSASFCGYQDGYCAVEQSNKIKIIHMYQPSINNGRDAMKQLDNNINIFTKSKHENIAQVYGVCRSPMFPVIIFHGTKQTPIEEYLYNLPKKELVQFYIQFIHDRELVSNHLKTSYPPDTVTWDEEAKPNDTYINEHNKLVIASICHEYYLGPDWYPIEYLGIMKEDQFEKGSYNGCLHHYFLLFLDKE</sequence>
<comment type="caution">
    <text evidence="1">The sequence shown here is derived from an EMBL/GenBank/DDBJ whole genome shotgun (WGS) entry which is preliminary data.</text>
</comment>
<proteinExistence type="predicted"/>